<proteinExistence type="predicted"/>
<dbReference type="InterPro" id="IPR016181">
    <property type="entry name" value="Acyl_CoA_acyltransferase"/>
</dbReference>
<dbReference type="RefSeq" id="WP_256312265.1">
    <property type="nucleotide sequence ID" value="NZ_JANGAC010000013.1"/>
</dbReference>
<evidence type="ECO:0000313" key="3">
    <source>
        <dbReference type="Proteomes" id="UP001524478"/>
    </source>
</evidence>
<accession>A0ABT1SDH8</accession>
<keyword evidence="3" id="KW-1185">Reference proteome</keyword>
<evidence type="ECO:0000259" key="1">
    <source>
        <dbReference type="PROSITE" id="PS51186"/>
    </source>
</evidence>
<sequence length="172" mass="19918">MIIRTETTADYSKVFQVNYEAFRNREDEPKLVEKIRESKQFIPELSLVAEENNEILGHLLLSKAEVINKNISHEVIVLAPIAVKPEFQNKGIGSQLIQEGLRRCRDLGYGIVLLIGHPTYYPRFGFKPARRYGLELKQFNVSDEVFMVCELIDGKLDRIKGELRYPDTFFKI</sequence>
<name>A0ABT1SDH8_9FIRM</name>
<feature type="domain" description="N-acetyltransferase" evidence="1">
    <location>
        <begin position="1"/>
        <end position="152"/>
    </location>
</feature>
<dbReference type="Proteomes" id="UP001524478">
    <property type="component" value="Unassembled WGS sequence"/>
</dbReference>
<reference evidence="2 3" key="1">
    <citation type="submission" date="2022-06" db="EMBL/GenBank/DDBJ databases">
        <title>Isolation of gut microbiota from human fecal samples.</title>
        <authorList>
            <person name="Pamer E.G."/>
            <person name="Barat B."/>
            <person name="Waligurski E."/>
            <person name="Medina S."/>
            <person name="Paddock L."/>
            <person name="Mostad J."/>
        </authorList>
    </citation>
    <scope>NUCLEOTIDE SEQUENCE [LARGE SCALE GENOMIC DNA]</scope>
    <source>
        <strain evidence="2 3">DFI.7.95</strain>
    </source>
</reference>
<dbReference type="PANTHER" id="PTHR43617">
    <property type="entry name" value="L-AMINO ACID N-ACETYLTRANSFERASE"/>
    <property type="match status" value="1"/>
</dbReference>
<dbReference type="InterPro" id="IPR050276">
    <property type="entry name" value="MshD_Acetyltransferase"/>
</dbReference>
<dbReference type="Gene3D" id="3.40.630.30">
    <property type="match status" value="1"/>
</dbReference>
<dbReference type="InterPro" id="IPR000182">
    <property type="entry name" value="GNAT_dom"/>
</dbReference>
<protein>
    <submittedName>
        <fullName evidence="2">N-acetyltransferase</fullName>
    </submittedName>
</protein>
<dbReference type="PROSITE" id="PS51186">
    <property type="entry name" value="GNAT"/>
    <property type="match status" value="1"/>
</dbReference>
<comment type="caution">
    <text evidence="2">The sequence shown here is derived from an EMBL/GenBank/DDBJ whole genome shotgun (WGS) entry which is preliminary data.</text>
</comment>
<dbReference type="SUPFAM" id="SSF55729">
    <property type="entry name" value="Acyl-CoA N-acyltransferases (Nat)"/>
    <property type="match status" value="1"/>
</dbReference>
<evidence type="ECO:0000313" key="2">
    <source>
        <dbReference type="EMBL" id="MCQ4924526.1"/>
    </source>
</evidence>
<dbReference type="PANTHER" id="PTHR43617:SF2">
    <property type="entry name" value="UPF0039 PROTEIN SLL0451"/>
    <property type="match status" value="1"/>
</dbReference>
<organism evidence="2 3">
    <name type="scientific">Tissierella carlieri</name>
    <dbReference type="NCBI Taxonomy" id="689904"/>
    <lineage>
        <taxon>Bacteria</taxon>
        <taxon>Bacillati</taxon>
        <taxon>Bacillota</taxon>
        <taxon>Tissierellia</taxon>
        <taxon>Tissierellales</taxon>
        <taxon>Tissierellaceae</taxon>
        <taxon>Tissierella</taxon>
    </lineage>
</organism>
<gene>
    <name evidence="2" type="ORF">NE686_15600</name>
</gene>
<dbReference type="Pfam" id="PF13527">
    <property type="entry name" value="Acetyltransf_9"/>
    <property type="match status" value="1"/>
</dbReference>
<dbReference type="CDD" id="cd04301">
    <property type="entry name" value="NAT_SF"/>
    <property type="match status" value="1"/>
</dbReference>
<dbReference type="EMBL" id="JANGAC010000013">
    <property type="protein sequence ID" value="MCQ4924526.1"/>
    <property type="molecule type" value="Genomic_DNA"/>
</dbReference>